<dbReference type="OrthoDB" id="5593939at2"/>
<proteinExistence type="predicted"/>
<reference evidence="4 5" key="1">
    <citation type="submission" date="2019-09" db="EMBL/GenBank/DDBJ databases">
        <title>YIM 48816 draft genome.</title>
        <authorList>
            <person name="Jiang L."/>
        </authorList>
    </citation>
    <scope>NUCLEOTIDE SEQUENCE [LARGE SCALE GENOMIC DNA]</scope>
    <source>
        <strain evidence="4 5">YIM 48816</strain>
    </source>
</reference>
<dbReference type="Gene3D" id="2.60.40.10">
    <property type="entry name" value="Immunoglobulins"/>
    <property type="match status" value="1"/>
</dbReference>
<keyword evidence="1" id="KW-1015">Disulfide bond</keyword>
<dbReference type="Gene3D" id="2.60.40.3440">
    <property type="match status" value="1"/>
</dbReference>
<dbReference type="PANTHER" id="PTHR13802:SF52">
    <property type="entry name" value="MUCIN-4"/>
    <property type="match status" value="1"/>
</dbReference>
<feature type="region of interest" description="Disordered" evidence="2">
    <location>
        <begin position="314"/>
        <end position="395"/>
    </location>
</feature>
<dbReference type="InterPro" id="IPR041690">
    <property type="entry name" value="Cadherin_5"/>
</dbReference>
<dbReference type="Pfam" id="PF04773">
    <property type="entry name" value="FecR"/>
    <property type="match status" value="1"/>
</dbReference>
<dbReference type="PANTHER" id="PTHR13802">
    <property type="entry name" value="MUCIN 4-RELATED"/>
    <property type="match status" value="1"/>
</dbReference>
<dbReference type="NCBIfam" id="NF012211">
    <property type="entry name" value="tand_rpt_95"/>
    <property type="match status" value="3"/>
</dbReference>
<dbReference type="Pfam" id="PF06119">
    <property type="entry name" value="NIDO"/>
    <property type="match status" value="1"/>
</dbReference>
<feature type="compositionally biased region" description="Low complexity" evidence="2">
    <location>
        <begin position="353"/>
        <end position="362"/>
    </location>
</feature>
<dbReference type="Proteomes" id="UP000474159">
    <property type="component" value="Unassembled WGS sequence"/>
</dbReference>
<evidence type="ECO:0000256" key="1">
    <source>
        <dbReference type="ARBA" id="ARBA00023157"/>
    </source>
</evidence>
<sequence length="1505" mass="152340">MTIIDEIGPPRLGPGFGLETSREVEAVEGGTIRVEDPGLLFHGHYARTGADLVISDEGHRLVVHEYFGVLKRPKLVAPDGASLSDAAIEDLSGARAIYAQAGANPVSDASAVIGRVQKVGGGASLVRNGVTVAVQAGDLVHKGDVVQTDRAGSLAIAFLDGTLFTLSASARMVLNEMVFKAEGNGGTALFNLIQGSITFVAGQVAKTGDMKVATPVATMGIRGTAVHVQIDADNGTTRFSVMTEPDGHTGRFDVYDRDDAGRLLFTVSDSTQAFVVRPSGAQQVAFEAVPKTLLEIRVETGLVQTLFQTLSEVPRLPVPQGPGGSSTPPDLLPPDVSPQQGLGPNGAGGPLPGTGDAPALPGKGPPPAGPEGVVPRLSDEPPVAPRPADPSPPNLVLLPQTVTVQQDAALRATSAGQGVLVAAPGSTAINVRIVAAHAGADAGAEGQPLTDGAIVLAGRYGTLQLNADGTYLYRADRAAALAEGVHGTDAFSYRVEGEGGAAAVATLTVDIAGVNDAPAAAGTVDLGAMPARAVRTVTQAELLAGASDVDGDALAVTGLAIRSGGGAIVDLGPGRFAYEPGPVASGPVILAYTVTDGHGGSLARTASLTLRPNSPAAITGDLTGRVQEDGQGFAAGTLTVVDADPGEAHFAVPATLAGRYGSFRFDTATGQWAYALANQDPAIQALGAGERLQDRLSLTALDGSAAQDIVVTIAGSNDVPILGASPQASLTELAGRTGSSEPDRLSGSLAFADADRHDGHGVTVGAPVVSRSGAALPPELSAALTGALMASVTEDSGTGRIAYAFAVADAALDGLRGGERLDVTYTLTLSDGQGGLATQPVGITLIGTNDAPVAQDAEASLRAGRTLSGTLVATDPDSEGLTFAAVAGPAHGRLSLGPDGTYTYTPDAGFRGTDRFTYRASDGSLDSNLASVTVAVHGGAAPVITSGAHSDLSLTAGASGKVLTPLAARYLTTGNSLVDGLGGTAGFGETLLGPNDDASTGAIDIRDVFGAQGLNLFGHDYTAIYVNNNGNITFDGPLGEFRPSRIGAGSQNPIIAPFWADVDTSTGAQNAPTPGGRSTGSNRVHIDKDAENGVLTVTWDDVGYFSNHTDKLNAFQLQLIDLQDGNFDIVYRYEAVNWTLGDYSEGLHARAGYSAGDGSHSFELPQSGNAAAMRALPTIPGNTGTPGLFVFEVRNGSVDPGATLTRSGTIGFSDADPGDRHTVEATLEAGSLHWRRPDGSDAGAVPGDLAAHLTHAFTAQVTAESAAERDAAGSATWTLAVPESEFAFLRAGDTLSLVYDVVIRDETAQSVPATVAVTVTGANHPPAPGGVSVTQALLSAAEPAGRAAVPDQSADALNPASDARIVAQAISAAGPTEFVTVTGTAGDDVLGPGTGEAAILTGAGGHDVFVFAATGPGQPVHRVTDFDAAADAIDLAEFTLAASERIEDVLHLSRDEAGGYDLSVRGANLVHLDLAEGGHGAGEAQDALTVIWSNHLAHLAIPSPV</sequence>
<evidence type="ECO:0000313" key="4">
    <source>
        <dbReference type="EMBL" id="KAB1072079.1"/>
    </source>
</evidence>
<comment type="caution">
    <text evidence="4">The sequence shown here is derived from an EMBL/GenBank/DDBJ whole genome shotgun (WGS) entry which is preliminary data.</text>
</comment>
<feature type="domain" description="NIDO" evidence="3">
    <location>
        <begin position="1057"/>
        <end position="1198"/>
    </location>
</feature>
<dbReference type="Gene3D" id="2.150.10.10">
    <property type="entry name" value="Serralysin-like metalloprotease, C-terminal"/>
    <property type="match status" value="1"/>
</dbReference>
<dbReference type="InterPro" id="IPR051495">
    <property type="entry name" value="Epithelial_Barrier/Signaling"/>
</dbReference>
<accession>A0A6L3STD6</accession>
<dbReference type="InterPro" id="IPR013783">
    <property type="entry name" value="Ig-like_fold"/>
</dbReference>
<evidence type="ECO:0000256" key="2">
    <source>
        <dbReference type="SAM" id="MobiDB-lite"/>
    </source>
</evidence>
<evidence type="ECO:0000313" key="5">
    <source>
        <dbReference type="Proteomes" id="UP000474159"/>
    </source>
</evidence>
<dbReference type="InterPro" id="IPR003886">
    <property type="entry name" value="NIDO_dom"/>
</dbReference>
<name>A0A6L3STD6_9HYPH</name>
<dbReference type="InterPro" id="IPR011049">
    <property type="entry name" value="Serralysin-like_metalloprot_C"/>
</dbReference>
<dbReference type="GO" id="GO:0007160">
    <property type="term" value="P:cell-matrix adhesion"/>
    <property type="evidence" value="ECO:0007669"/>
    <property type="project" value="InterPro"/>
</dbReference>
<dbReference type="SUPFAM" id="SSF51120">
    <property type="entry name" value="beta-Roll"/>
    <property type="match status" value="1"/>
</dbReference>
<dbReference type="Pfam" id="PF17892">
    <property type="entry name" value="Cadherin_5"/>
    <property type="match status" value="1"/>
</dbReference>
<dbReference type="EMBL" id="VZZK01000051">
    <property type="protein sequence ID" value="KAB1072079.1"/>
    <property type="molecule type" value="Genomic_DNA"/>
</dbReference>
<gene>
    <name evidence="4" type="ORF">F6X53_28610</name>
</gene>
<dbReference type="NCBIfam" id="TIGR01965">
    <property type="entry name" value="VCBS_repeat"/>
    <property type="match status" value="4"/>
</dbReference>
<dbReference type="SMART" id="SM00539">
    <property type="entry name" value="NIDO"/>
    <property type="match status" value="1"/>
</dbReference>
<dbReference type="Pfam" id="PF17963">
    <property type="entry name" value="Big_9"/>
    <property type="match status" value="2"/>
</dbReference>
<keyword evidence="5" id="KW-1185">Reference proteome</keyword>
<protein>
    <submittedName>
        <fullName evidence="4">Tandem-95 repeat protein</fullName>
    </submittedName>
</protein>
<feature type="compositionally biased region" description="Gly residues" evidence="2">
    <location>
        <begin position="343"/>
        <end position="352"/>
    </location>
</feature>
<feature type="compositionally biased region" description="Pro residues" evidence="2">
    <location>
        <begin position="382"/>
        <end position="393"/>
    </location>
</feature>
<dbReference type="RefSeq" id="WP_151004771.1">
    <property type="nucleotide sequence ID" value="NZ_VZZK01000051.1"/>
</dbReference>
<organism evidence="4 5">
    <name type="scientific">Methylobacterium soli</name>
    <dbReference type="NCBI Taxonomy" id="553447"/>
    <lineage>
        <taxon>Bacteria</taxon>
        <taxon>Pseudomonadati</taxon>
        <taxon>Pseudomonadota</taxon>
        <taxon>Alphaproteobacteria</taxon>
        <taxon>Hyphomicrobiales</taxon>
        <taxon>Methylobacteriaceae</taxon>
        <taxon>Methylobacterium</taxon>
    </lineage>
</organism>
<dbReference type="InterPro" id="IPR010221">
    <property type="entry name" value="VCBS_dom"/>
</dbReference>
<feature type="region of interest" description="Disordered" evidence="2">
    <location>
        <begin position="1065"/>
        <end position="1084"/>
    </location>
</feature>
<evidence type="ECO:0000259" key="3">
    <source>
        <dbReference type="SMART" id="SM00539"/>
    </source>
</evidence>
<dbReference type="InterPro" id="IPR006860">
    <property type="entry name" value="FecR"/>
</dbReference>